<protein>
    <recommendedName>
        <fullName evidence="1">Thioredoxin domain-containing protein</fullName>
    </recommendedName>
</protein>
<dbReference type="OrthoDB" id="2121326at2759"/>
<dbReference type="Gene3D" id="3.40.30.10">
    <property type="entry name" value="Glutaredoxin"/>
    <property type="match status" value="1"/>
</dbReference>
<feature type="domain" description="Thioredoxin" evidence="1">
    <location>
        <begin position="1"/>
        <end position="126"/>
    </location>
</feature>
<proteinExistence type="predicted"/>
<dbReference type="InterPro" id="IPR013766">
    <property type="entry name" value="Thioredoxin_domain"/>
</dbReference>
<dbReference type="CDD" id="cd02947">
    <property type="entry name" value="TRX_family"/>
    <property type="match status" value="1"/>
</dbReference>
<evidence type="ECO:0000313" key="3">
    <source>
        <dbReference type="Proteomes" id="UP001148786"/>
    </source>
</evidence>
<dbReference type="EMBL" id="JANKHO010000461">
    <property type="protein sequence ID" value="KAJ3509642.1"/>
    <property type="molecule type" value="Genomic_DNA"/>
</dbReference>
<reference evidence="2" key="1">
    <citation type="submission" date="2022-07" db="EMBL/GenBank/DDBJ databases">
        <title>Genome Sequence of Agrocybe chaxingu.</title>
        <authorList>
            <person name="Buettner E."/>
        </authorList>
    </citation>
    <scope>NUCLEOTIDE SEQUENCE</scope>
    <source>
        <strain evidence="2">MP-N11</strain>
    </source>
</reference>
<dbReference type="Proteomes" id="UP001148786">
    <property type="component" value="Unassembled WGS sequence"/>
</dbReference>
<dbReference type="PROSITE" id="PS51352">
    <property type="entry name" value="THIOREDOXIN_2"/>
    <property type="match status" value="1"/>
</dbReference>
<gene>
    <name evidence="2" type="ORF">NLJ89_g5110</name>
</gene>
<dbReference type="SUPFAM" id="SSF52833">
    <property type="entry name" value="Thioredoxin-like"/>
    <property type="match status" value="1"/>
</dbReference>
<dbReference type="AlphaFoldDB" id="A0A9W8MXH5"/>
<dbReference type="Pfam" id="PF00085">
    <property type="entry name" value="Thioredoxin"/>
    <property type="match status" value="1"/>
</dbReference>
<evidence type="ECO:0000259" key="1">
    <source>
        <dbReference type="PROSITE" id="PS51352"/>
    </source>
</evidence>
<dbReference type="InterPro" id="IPR036249">
    <property type="entry name" value="Thioredoxin-like_sf"/>
</dbReference>
<accession>A0A9W8MXH5</accession>
<comment type="caution">
    <text evidence="2">The sequence shown here is derived from an EMBL/GenBank/DDBJ whole genome shotgun (WGS) entry which is preliminary data.</text>
</comment>
<organism evidence="2 3">
    <name type="scientific">Agrocybe chaxingu</name>
    <dbReference type="NCBI Taxonomy" id="84603"/>
    <lineage>
        <taxon>Eukaryota</taxon>
        <taxon>Fungi</taxon>
        <taxon>Dikarya</taxon>
        <taxon>Basidiomycota</taxon>
        <taxon>Agaricomycotina</taxon>
        <taxon>Agaricomycetes</taxon>
        <taxon>Agaricomycetidae</taxon>
        <taxon>Agaricales</taxon>
        <taxon>Agaricineae</taxon>
        <taxon>Strophariaceae</taxon>
        <taxon>Agrocybe</taxon>
    </lineage>
</organism>
<sequence>MASPVDTRPASLRSSGAPIKVTSLEAFQELLEQHEDVVVFAYKKYCPYCAHMRPIFENISKESSHEDVLFVRVDLSNPECPATNAFELTNTEYPTILYFLRGREVVRLNGSRKQEELEGMYEDRTSKLAIFSNRKEPFNDLEPKCIIRPKAANRETRTQIARANEGKAHFAVYLWNKPMEAPGKVFFRLDFMNDGPAEDRFESAMFQVTFGHDDSDETRLPIKIADIFPTSAEQLVSHTVFDADLGIDVENLDTSTGSGDTDEARRKEGAFISGQGQHSPTATWNFVEADGQGLDARYTLSVTLPVTNKIWMKFYGKAVHIRGRGLALGRKRVIIQVGSLEKPYERILDLTEVI</sequence>
<keyword evidence="3" id="KW-1185">Reference proteome</keyword>
<evidence type="ECO:0000313" key="2">
    <source>
        <dbReference type="EMBL" id="KAJ3509642.1"/>
    </source>
</evidence>
<name>A0A9W8MXH5_9AGAR</name>